<evidence type="ECO:0000313" key="8">
    <source>
        <dbReference type="Proteomes" id="UP001215280"/>
    </source>
</evidence>
<dbReference type="PANTHER" id="PTHR35201:SF4">
    <property type="entry name" value="BETA-PINACENE SYNTHASE-RELATED"/>
    <property type="match status" value="1"/>
</dbReference>
<dbReference type="InterPro" id="IPR034686">
    <property type="entry name" value="Terpene_cyclase-like_2"/>
</dbReference>
<dbReference type="GO" id="GO:0046872">
    <property type="term" value="F:metal ion binding"/>
    <property type="evidence" value="ECO:0007669"/>
    <property type="project" value="UniProtKB-KW"/>
</dbReference>
<dbReference type="GO" id="GO:0010333">
    <property type="term" value="F:terpene synthase activity"/>
    <property type="evidence" value="ECO:0007669"/>
    <property type="project" value="InterPro"/>
</dbReference>
<keyword evidence="8" id="KW-1185">Reference proteome</keyword>
<reference evidence="7" key="1">
    <citation type="submission" date="2023-03" db="EMBL/GenBank/DDBJ databases">
        <title>Massive genome expansion in bonnet fungi (Mycena s.s.) driven by repeated elements and novel gene families across ecological guilds.</title>
        <authorList>
            <consortium name="Lawrence Berkeley National Laboratory"/>
            <person name="Harder C.B."/>
            <person name="Miyauchi S."/>
            <person name="Viragh M."/>
            <person name="Kuo A."/>
            <person name="Thoen E."/>
            <person name="Andreopoulos B."/>
            <person name="Lu D."/>
            <person name="Skrede I."/>
            <person name="Drula E."/>
            <person name="Henrissat B."/>
            <person name="Morin E."/>
            <person name="Kohler A."/>
            <person name="Barry K."/>
            <person name="LaButti K."/>
            <person name="Morin E."/>
            <person name="Salamov A."/>
            <person name="Lipzen A."/>
            <person name="Mereny Z."/>
            <person name="Hegedus B."/>
            <person name="Baldrian P."/>
            <person name="Stursova M."/>
            <person name="Weitz H."/>
            <person name="Taylor A."/>
            <person name="Grigoriev I.V."/>
            <person name="Nagy L.G."/>
            <person name="Martin F."/>
            <person name="Kauserud H."/>
        </authorList>
    </citation>
    <scope>NUCLEOTIDE SEQUENCE</scope>
    <source>
        <strain evidence="7">CBHHK188m</strain>
    </source>
</reference>
<proteinExistence type="inferred from homology"/>
<comment type="caution">
    <text evidence="7">The sequence shown here is derived from an EMBL/GenBank/DDBJ whole genome shotgun (WGS) entry which is preliminary data.</text>
</comment>
<dbReference type="GO" id="GO:0008299">
    <property type="term" value="P:isoprenoid biosynthetic process"/>
    <property type="evidence" value="ECO:0007669"/>
    <property type="project" value="UniProtKB-ARBA"/>
</dbReference>
<evidence type="ECO:0000256" key="5">
    <source>
        <dbReference type="ARBA" id="ARBA00023239"/>
    </source>
</evidence>
<keyword evidence="3 6" id="KW-0479">Metal-binding</keyword>
<evidence type="ECO:0000256" key="1">
    <source>
        <dbReference type="ARBA" id="ARBA00001946"/>
    </source>
</evidence>
<accession>A0AAD7KF77</accession>
<evidence type="ECO:0000256" key="2">
    <source>
        <dbReference type="ARBA" id="ARBA00006333"/>
    </source>
</evidence>
<evidence type="ECO:0000256" key="3">
    <source>
        <dbReference type="ARBA" id="ARBA00022723"/>
    </source>
</evidence>
<evidence type="ECO:0000256" key="6">
    <source>
        <dbReference type="RuleBase" id="RU366034"/>
    </source>
</evidence>
<dbReference type="Gene3D" id="1.10.600.10">
    <property type="entry name" value="Farnesyl Diphosphate Synthase"/>
    <property type="match status" value="1"/>
</dbReference>
<dbReference type="Pfam" id="PF19086">
    <property type="entry name" value="Terpene_syn_C_2"/>
    <property type="match status" value="1"/>
</dbReference>
<name>A0AAD7KF77_9AGAR</name>
<evidence type="ECO:0000256" key="4">
    <source>
        <dbReference type="ARBA" id="ARBA00022842"/>
    </source>
</evidence>
<dbReference type="Proteomes" id="UP001215280">
    <property type="component" value="Unassembled WGS sequence"/>
</dbReference>
<gene>
    <name evidence="7" type="ORF">DFH07DRAFT_997384</name>
</gene>
<comment type="similarity">
    <text evidence="2 6">Belongs to the terpene synthase family.</text>
</comment>
<dbReference type="EMBL" id="JARJLG010000002">
    <property type="protein sequence ID" value="KAJ7783943.1"/>
    <property type="molecule type" value="Genomic_DNA"/>
</dbReference>
<comment type="cofactor">
    <cofactor evidence="1 6">
        <name>Mg(2+)</name>
        <dbReference type="ChEBI" id="CHEBI:18420"/>
    </cofactor>
</comment>
<keyword evidence="4 6" id="KW-0460">Magnesium</keyword>
<dbReference type="AlphaFoldDB" id="A0AAD7KF77"/>
<dbReference type="EC" id="4.2.3.-" evidence="6"/>
<dbReference type="PANTHER" id="PTHR35201">
    <property type="entry name" value="TERPENE SYNTHASE"/>
    <property type="match status" value="1"/>
</dbReference>
<dbReference type="InterPro" id="IPR008949">
    <property type="entry name" value="Isoprenoid_synthase_dom_sf"/>
</dbReference>
<protein>
    <recommendedName>
        <fullName evidence="6">Terpene synthase</fullName>
        <ecNumber evidence="6">4.2.3.-</ecNumber>
    </recommendedName>
</protein>
<dbReference type="SUPFAM" id="SSF48576">
    <property type="entry name" value="Terpenoid synthases"/>
    <property type="match status" value="1"/>
</dbReference>
<sequence length="323" mass="37302">MPFNAVEPTHFRLPDILSNWPWPRHLNPHYEVCQKESKAFNLCDFNLLASLGYPLHGKDGCRVGCELMNLFYVIDYYTDVANEAEAKVQADVLMDALRNPHMERPPSEWIGAEVARQFWLNALHIATPTFQRHFIDSFEMYMKAVVREVQDRTEHYIDGIEEFFDLRRDTCGVKPAFAMIEIELDIPDEVMQNEHIAAIILGGVDIIIVVNDMCSYNVEQARSDDHNLVAVVMRSLHLDLAGALEWISDLHDSIVEKFLLAFSQVPHYTDPKLDRQVTQFIHGIGNWVRANEVWSFESERYFGKRGREIQVTRMVELLPKAAP</sequence>
<evidence type="ECO:0000313" key="7">
    <source>
        <dbReference type="EMBL" id="KAJ7783943.1"/>
    </source>
</evidence>
<organism evidence="7 8">
    <name type="scientific">Mycena maculata</name>
    <dbReference type="NCBI Taxonomy" id="230809"/>
    <lineage>
        <taxon>Eukaryota</taxon>
        <taxon>Fungi</taxon>
        <taxon>Dikarya</taxon>
        <taxon>Basidiomycota</taxon>
        <taxon>Agaricomycotina</taxon>
        <taxon>Agaricomycetes</taxon>
        <taxon>Agaricomycetidae</taxon>
        <taxon>Agaricales</taxon>
        <taxon>Marasmiineae</taxon>
        <taxon>Mycenaceae</taxon>
        <taxon>Mycena</taxon>
    </lineage>
</organism>
<keyword evidence="5 6" id="KW-0456">Lyase</keyword>